<dbReference type="EMBL" id="JAGTPG010000002">
    <property type="protein sequence ID" value="MBR8639798.1"/>
    <property type="molecule type" value="Genomic_DNA"/>
</dbReference>
<feature type="compositionally biased region" description="Basic and acidic residues" evidence="1">
    <location>
        <begin position="33"/>
        <end position="43"/>
    </location>
</feature>
<protein>
    <submittedName>
        <fullName evidence="2">Uncharacterized protein</fullName>
    </submittedName>
</protein>
<dbReference type="AlphaFoldDB" id="A0A941IZN1"/>
<sequence>MGGEVSGQFFQVASRPAGGDRHRGHQRGLGVLADERRQSRGEVADGGGRRGIQAGCLRGEPGDG</sequence>
<dbReference type="Proteomes" id="UP000682308">
    <property type="component" value="Unassembled WGS sequence"/>
</dbReference>
<evidence type="ECO:0000313" key="3">
    <source>
        <dbReference type="Proteomes" id="UP000682308"/>
    </source>
</evidence>
<feature type="region of interest" description="Disordered" evidence="1">
    <location>
        <begin position="1"/>
        <end position="64"/>
    </location>
</feature>
<keyword evidence="3" id="KW-1185">Reference proteome</keyword>
<comment type="caution">
    <text evidence="2">The sequence shown here is derived from an EMBL/GenBank/DDBJ whole genome shotgun (WGS) entry which is preliminary data.</text>
</comment>
<reference evidence="2 3" key="1">
    <citation type="submission" date="2021-04" db="EMBL/GenBank/DDBJ databases">
        <title>Characterization of the biosynthetic gene cluster of new lipopeptides with antitumor activity in the genome of the marine Streptomyces PHM034.</title>
        <authorList>
            <person name="Ceniceros A."/>
            <person name="Canedo L."/>
            <person name="Mendez C."/>
            <person name="Olano C."/>
            <person name="Schleissner C."/>
            <person name="Cuevas C."/>
            <person name="De La Calle F."/>
            <person name="Salas J.A."/>
        </authorList>
    </citation>
    <scope>NUCLEOTIDE SEQUENCE [LARGE SCALE GENOMIC DNA]</scope>
    <source>
        <strain evidence="2 3">PHM034</strain>
    </source>
</reference>
<gene>
    <name evidence="2" type="ORF">KEF29_12100</name>
</gene>
<proteinExistence type="predicted"/>
<name>A0A941IZN1_9ACTN</name>
<evidence type="ECO:0000313" key="2">
    <source>
        <dbReference type="EMBL" id="MBR8639798.1"/>
    </source>
</evidence>
<evidence type="ECO:0000256" key="1">
    <source>
        <dbReference type="SAM" id="MobiDB-lite"/>
    </source>
</evidence>
<organism evidence="2 3">
    <name type="scientific">Streptomyces tuirus</name>
    <dbReference type="NCBI Taxonomy" id="68278"/>
    <lineage>
        <taxon>Bacteria</taxon>
        <taxon>Bacillati</taxon>
        <taxon>Actinomycetota</taxon>
        <taxon>Actinomycetes</taxon>
        <taxon>Kitasatosporales</taxon>
        <taxon>Streptomycetaceae</taxon>
        <taxon>Streptomyces</taxon>
    </lineage>
</organism>
<accession>A0A941IZN1</accession>